<gene>
    <name evidence="2" type="ORF">H257_00054</name>
</gene>
<dbReference type="VEuPathDB" id="FungiDB:H257_00054"/>
<dbReference type="GeneID" id="20802050"/>
<sequence length="1085" mass="119919">MSAAASLHQLLVPNDNPSKASDRKHDVLPFVPLFTRLLHARESSDVPTDSRRTLKDLLHDQPDATLGKEYAVAFRQIASIDTIIQKAGSFDPSVFPDSDGDDHVALRRIEWTLGTLYVALESRREDSAHRLPWICGIANHSHVLELQCILHHALSSDWIPLSPPLVSLLLESSIGRTLLVGLVQNDPSAASSIVELILLAMRRQVDVETHMTLVAIADATTPHAVRRQCVVADFPYAAAVALDITCRLLHDTPVFLNGVMQGTKHVTLWSVVTEALTQDPTTPFRRHTSAILGRVRLELQQALEAFLATKPVDVVAVLKAYCGLVGRGSLAVTDVECSLLFRVIGQECHRRRQDSGGGRSHSRFVQVAFITIVLVCLSTLSQPVDAAATQVTKDARHLIGLLYTLDTSKSGSLFLITALLLYTKPGMVVDLLRIVIDSHVVVHSDRVPLFGEYVLKLDFTEHVLVHGLLGMTGDAGYINATMVAPSREWTLRVAYSLLCERSFVRHKVNPNEWLLQHQIHKASLPIHPMLPNMVMELVENHVTAFDKATQQSSIPPLRPAIILPVLLAVLDIPYPEPPSHVEHLRSKLSNLSLKSSNVWATATLLLVYVLHFNRRHVTDAASRKYDLHALPIAHIYRTASRYCSVGDAFEFVFPVLSRLVLDECPYVLSSLSVVTSQPSPASLSILPPTHASLGRTYGHLKKTQQTIDMPVVVDLLCDLDLLPIDQAIPWLTWLVETVLPVAMGSSPPLQEPSTLSMFKAPKDKLLARPSTALAFPEVCGLIQAVWSRSADRHPTPHALQLHLVHALCPDGAYSFQDLVQEPFSILRCDPRVWRHGPLLQLLLSLLTAFRDVSSVHLRQLHADDALHPSTVDVNQFILVQDAIIVHALLNVIARLDAEEAYPQCGHIYRWLDATFRQTPSLLLAVHSQGYATSLVRLLVKELPAMYDLLPSIPDLLSANDLAQLSFRCHLASALCREYPDAVSTAVLKTVVAKVKLVYDTDRAQTADKFLSTQVVEFLTAVLPALGAMAVAFCDIAEECVQLLMKLRVQINHQMTDTLNNNTAVSQLEGTVQRVFAQIVRSTHES</sequence>
<dbReference type="Pfam" id="PF14750">
    <property type="entry name" value="INTS2"/>
    <property type="match status" value="2"/>
</dbReference>
<dbReference type="OrthoDB" id="70899at2759"/>
<dbReference type="GO" id="GO:0034472">
    <property type="term" value="P:snRNA 3'-end processing"/>
    <property type="evidence" value="ECO:0007669"/>
    <property type="project" value="TreeGrafter"/>
</dbReference>
<proteinExistence type="predicted"/>
<dbReference type="PANTHER" id="PTHR28608:SF1">
    <property type="entry name" value="INTEGRATOR COMPLEX SUBUNIT 2"/>
    <property type="match status" value="1"/>
</dbReference>
<dbReference type="PANTHER" id="PTHR28608">
    <property type="entry name" value="INTEGRATOR COMPLEX SUBUNIT 2"/>
    <property type="match status" value="1"/>
</dbReference>
<protein>
    <submittedName>
        <fullName evidence="2">Uncharacterized protein</fullName>
    </submittedName>
</protein>
<feature type="region of interest" description="Disordered" evidence="1">
    <location>
        <begin position="1"/>
        <end position="22"/>
    </location>
</feature>
<dbReference type="RefSeq" id="XP_009820848.1">
    <property type="nucleotide sequence ID" value="XM_009822546.1"/>
</dbReference>
<accession>W4HBE7</accession>
<dbReference type="InterPro" id="IPR029321">
    <property type="entry name" value="INTS2"/>
</dbReference>
<evidence type="ECO:0000256" key="1">
    <source>
        <dbReference type="SAM" id="MobiDB-lite"/>
    </source>
</evidence>
<dbReference type="GO" id="GO:0032039">
    <property type="term" value="C:integrator complex"/>
    <property type="evidence" value="ECO:0007669"/>
    <property type="project" value="InterPro"/>
</dbReference>
<dbReference type="STRING" id="112090.W4HBE7"/>
<organism evidence="2">
    <name type="scientific">Aphanomyces astaci</name>
    <name type="common">Crayfish plague agent</name>
    <dbReference type="NCBI Taxonomy" id="112090"/>
    <lineage>
        <taxon>Eukaryota</taxon>
        <taxon>Sar</taxon>
        <taxon>Stramenopiles</taxon>
        <taxon>Oomycota</taxon>
        <taxon>Saprolegniomycetes</taxon>
        <taxon>Saprolegniales</taxon>
        <taxon>Verrucalvaceae</taxon>
        <taxon>Aphanomyces</taxon>
    </lineage>
</organism>
<evidence type="ECO:0000313" key="2">
    <source>
        <dbReference type="EMBL" id="ETV88448.1"/>
    </source>
</evidence>
<dbReference type="AlphaFoldDB" id="W4HBE7"/>
<name>W4HBE7_APHAT</name>
<reference evidence="2" key="1">
    <citation type="submission" date="2013-12" db="EMBL/GenBank/DDBJ databases">
        <title>The Genome Sequence of Aphanomyces astaci APO3.</title>
        <authorList>
            <consortium name="The Broad Institute Genomics Platform"/>
            <person name="Russ C."/>
            <person name="Tyler B."/>
            <person name="van West P."/>
            <person name="Dieguez-Uribeondo J."/>
            <person name="Young S.K."/>
            <person name="Zeng Q."/>
            <person name="Gargeya S."/>
            <person name="Fitzgerald M."/>
            <person name="Abouelleil A."/>
            <person name="Alvarado L."/>
            <person name="Chapman S.B."/>
            <person name="Gainer-Dewar J."/>
            <person name="Goldberg J."/>
            <person name="Griggs A."/>
            <person name="Gujja S."/>
            <person name="Hansen M."/>
            <person name="Howarth C."/>
            <person name="Imamovic A."/>
            <person name="Ireland A."/>
            <person name="Larimer J."/>
            <person name="McCowan C."/>
            <person name="Murphy C."/>
            <person name="Pearson M."/>
            <person name="Poon T.W."/>
            <person name="Priest M."/>
            <person name="Roberts A."/>
            <person name="Saif S."/>
            <person name="Shea T."/>
            <person name="Sykes S."/>
            <person name="Wortman J."/>
            <person name="Nusbaum C."/>
            <person name="Birren B."/>
        </authorList>
    </citation>
    <scope>NUCLEOTIDE SEQUENCE [LARGE SCALE GENOMIC DNA]</scope>
    <source>
        <strain evidence="2">APO3</strain>
    </source>
</reference>
<dbReference type="EMBL" id="KI913114">
    <property type="protein sequence ID" value="ETV88448.1"/>
    <property type="molecule type" value="Genomic_DNA"/>
</dbReference>